<feature type="compositionally biased region" description="Basic and acidic residues" evidence="1">
    <location>
        <begin position="117"/>
        <end position="132"/>
    </location>
</feature>
<comment type="caution">
    <text evidence="3">The sequence shown here is derived from an EMBL/GenBank/DDBJ whole genome shotgun (WGS) entry which is preliminary data.</text>
</comment>
<dbReference type="RefSeq" id="WP_386160803.1">
    <property type="nucleotide sequence ID" value="NZ_JBHMBS010000015.1"/>
</dbReference>
<dbReference type="Proteomes" id="UP001589610">
    <property type="component" value="Unassembled WGS sequence"/>
</dbReference>
<proteinExistence type="predicted"/>
<gene>
    <name evidence="3" type="ORF">ACFFRH_28235</name>
</gene>
<evidence type="ECO:0000256" key="1">
    <source>
        <dbReference type="SAM" id="MobiDB-lite"/>
    </source>
</evidence>
<feature type="region of interest" description="Disordered" evidence="1">
    <location>
        <begin position="117"/>
        <end position="157"/>
    </location>
</feature>
<reference evidence="3 4" key="1">
    <citation type="submission" date="2024-09" db="EMBL/GenBank/DDBJ databases">
        <authorList>
            <person name="Sun Q."/>
            <person name="Mori K."/>
        </authorList>
    </citation>
    <scope>NUCLEOTIDE SEQUENCE [LARGE SCALE GENOMIC DNA]</scope>
    <source>
        <strain evidence="3 4">JCM 3028</strain>
    </source>
</reference>
<dbReference type="EMBL" id="JBHMBS010000015">
    <property type="protein sequence ID" value="MFB9679387.1"/>
    <property type="molecule type" value="Genomic_DNA"/>
</dbReference>
<feature type="domain" description="SNIPE associated" evidence="2">
    <location>
        <begin position="2"/>
        <end position="119"/>
    </location>
</feature>
<evidence type="ECO:0000313" key="4">
    <source>
        <dbReference type="Proteomes" id="UP001589610"/>
    </source>
</evidence>
<organism evidence="3 4">
    <name type="scientific">Streptosporangium vulgare</name>
    <dbReference type="NCBI Taxonomy" id="46190"/>
    <lineage>
        <taxon>Bacteria</taxon>
        <taxon>Bacillati</taxon>
        <taxon>Actinomycetota</taxon>
        <taxon>Actinomycetes</taxon>
        <taxon>Streptosporangiales</taxon>
        <taxon>Streptosporangiaceae</taxon>
        <taxon>Streptosporangium</taxon>
    </lineage>
</organism>
<sequence>MVAYKERPAEVKARIKEMSRDGKAVLGSTNWQVNGSVAEGRRMVRDFSKLMLRAYNAEADNCVRTLRPYKLQSAVDRLGKAVEVIVKLGKTMSIHVSGDYHRLRVHELGLTADYLAKQEDRSHSHGREEGPRTRSVSEAGRKLPDALTAGTRGKREG</sequence>
<evidence type="ECO:0000259" key="2">
    <source>
        <dbReference type="Pfam" id="PF13250"/>
    </source>
</evidence>
<dbReference type="InterPro" id="IPR025280">
    <property type="entry name" value="SNIPE"/>
</dbReference>
<name>A0ABV5TJV6_9ACTN</name>
<dbReference type="Pfam" id="PF13250">
    <property type="entry name" value="SNIPE"/>
    <property type="match status" value="1"/>
</dbReference>
<protein>
    <submittedName>
        <fullName evidence="3">DUF4041 domain-containing protein</fullName>
    </submittedName>
</protein>
<accession>A0ABV5TJV6</accession>
<keyword evidence="4" id="KW-1185">Reference proteome</keyword>
<evidence type="ECO:0000313" key="3">
    <source>
        <dbReference type="EMBL" id="MFB9679387.1"/>
    </source>
</evidence>